<gene>
    <name evidence="4" type="ORF">PWJ81_04810</name>
</gene>
<dbReference type="SUPFAM" id="SSF48600">
    <property type="entry name" value="Chorismate mutase II"/>
    <property type="match status" value="1"/>
</dbReference>
<dbReference type="Proteomes" id="UP001219297">
    <property type="component" value="Unassembled WGS sequence"/>
</dbReference>
<name>A0ABT5V8T5_9ACTO</name>
<dbReference type="RefSeq" id="WP_274755730.1">
    <property type="nucleotide sequence ID" value="NZ_CAMXYX010000004.1"/>
</dbReference>
<comment type="caution">
    <text evidence="4">The sequence shown here is derived from an EMBL/GenBank/DDBJ whole genome shotgun (WGS) entry which is preliminary data.</text>
</comment>
<organism evidence="4 5">
    <name type="scientific">Actinotignum sanguinis</name>
    <dbReference type="NCBI Taxonomy" id="1445614"/>
    <lineage>
        <taxon>Bacteria</taxon>
        <taxon>Bacillati</taxon>
        <taxon>Actinomycetota</taxon>
        <taxon>Actinomycetes</taxon>
        <taxon>Actinomycetales</taxon>
        <taxon>Actinomycetaceae</taxon>
        <taxon>Actinotignum</taxon>
    </lineage>
</organism>
<dbReference type="InterPro" id="IPR002701">
    <property type="entry name" value="CM_II_prokaryot"/>
</dbReference>
<evidence type="ECO:0000256" key="1">
    <source>
        <dbReference type="ARBA" id="ARBA00023235"/>
    </source>
</evidence>
<dbReference type="GO" id="GO:0004106">
    <property type="term" value="F:chorismate mutase activity"/>
    <property type="evidence" value="ECO:0007669"/>
    <property type="project" value="UniProtKB-EC"/>
</dbReference>
<dbReference type="InterPro" id="IPR036263">
    <property type="entry name" value="Chorismate_II_sf"/>
</dbReference>
<keyword evidence="1 4" id="KW-0413">Isomerase</keyword>
<sequence>MSGEGAQRHAEEERCTAELGALRARLDVLDSQLIELLGQRKQVTDAVGRLKDRYRLPARDMAREGVQHARIAELARAVGLDPEFAVRVHNVITSRAVADHQRISRASRAAQVDGDEREAGGAGAD</sequence>
<accession>A0ABT5V8T5</accession>
<evidence type="ECO:0000313" key="4">
    <source>
        <dbReference type="EMBL" id="MDE1656387.1"/>
    </source>
</evidence>
<dbReference type="SMART" id="SM00830">
    <property type="entry name" value="CM_2"/>
    <property type="match status" value="1"/>
</dbReference>
<evidence type="ECO:0000259" key="3">
    <source>
        <dbReference type="PROSITE" id="PS51168"/>
    </source>
</evidence>
<dbReference type="Pfam" id="PF01817">
    <property type="entry name" value="CM_2"/>
    <property type="match status" value="1"/>
</dbReference>
<dbReference type="Gene3D" id="1.20.59.10">
    <property type="entry name" value="Chorismate mutase"/>
    <property type="match status" value="1"/>
</dbReference>
<keyword evidence="5" id="KW-1185">Reference proteome</keyword>
<dbReference type="InterPro" id="IPR036979">
    <property type="entry name" value="CM_dom_sf"/>
</dbReference>
<dbReference type="EC" id="5.4.99.5" evidence="4"/>
<evidence type="ECO:0000256" key="2">
    <source>
        <dbReference type="SAM" id="MobiDB-lite"/>
    </source>
</evidence>
<reference evidence="4 5" key="1">
    <citation type="submission" date="2023-02" db="EMBL/GenBank/DDBJ databases">
        <title>Defining the Infant Male Urobiome and Moving Towards Mechanisms in Urobiome Research.</title>
        <authorList>
            <person name="Reasoner S."/>
            <person name="Flores V."/>
            <person name="Van Horn G."/>
            <person name="Morales G."/>
            <person name="Peard L."/>
            <person name="Abelson B."/>
            <person name="Manuel C."/>
            <person name="Lee J."/>
            <person name="Baker B."/>
            <person name="Williams T."/>
            <person name="Schmitz J."/>
            <person name="Clayton D."/>
            <person name="Hadjifrangiskou M."/>
        </authorList>
    </citation>
    <scope>NUCLEOTIDE SEQUENCE [LARGE SCALE GENOMIC DNA]</scope>
    <source>
        <strain evidence="4 5">AS1053</strain>
    </source>
</reference>
<feature type="domain" description="Chorismate mutase" evidence="3">
    <location>
        <begin position="13"/>
        <end position="104"/>
    </location>
</feature>
<evidence type="ECO:0000313" key="5">
    <source>
        <dbReference type="Proteomes" id="UP001219297"/>
    </source>
</evidence>
<dbReference type="PROSITE" id="PS51168">
    <property type="entry name" value="CHORISMATE_MUT_2"/>
    <property type="match status" value="1"/>
</dbReference>
<dbReference type="PANTHER" id="PTHR38041">
    <property type="entry name" value="CHORISMATE MUTASE"/>
    <property type="match status" value="1"/>
</dbReference>
<proteinExistence type="predicted"/>
<dbReference type="InterPro" id="IPR051331">
    <property type="entry name" value="Chorismate_mutase-related"/>
</dbReference>
<dbReference type="PANTHER" id="PTHR38041:SF1">
    <property type="entry name" value="CHORISMATE MUTASE"/>
    <property type="match status" value="1"/>
</dbReference>
<feature type="region of interest" description="Disordered" evidence="2">
    <location>
        <begin position="101"/>
        <end position="125"/>
    </location>
</feature>
<protein>
    <submittedName>
        <fullName evidence="4">Chorismate mutase</fullName>
        <ecNumber evidence="4">5.4.99.5</ecNumber>
    </submittedName>
</protein>
<dbReference type="EMBL" id="JARBHI010000009">
    <property type="protein sequence ID" value="MDE1656387.1"/>
    <property type="molecule type" value="Genomic_DNA"/>
</dbReference>